<dbReference type="FunFam" id="1.50.10.20:FF:000006">
    <property type="entry name" value="Mannan endo-1,6-alpha-mannosidase"/>
    <property type="match status" value="1"/>
</dbReference>
<reference evidence="13 14" key="1">
    <citation type="journal article" date="2016" name="Genome Biol. Evol.">
        <title>Divergent and convergent evolution of fungal pathogenicity.</title>
        <authorList>
            <person name="Shang Y."/>
            <person name="Xiao G."/>
            <person name="Zheng P."/>
            <person name="Cen K."/>
            <person name="Zhan S."/>
            <person name="Wang C."/>
        </authorList>
    </citation>
    <scope>NUCLEOTIDE SEQUENCE [LARGE SCALE GENOMIC DNA]</scope>
    <source>
        <strain evidence="13 14">ARSEF 7405</strain>
    </source>
</reference>
<dbReference type="EMBL" id="AZGZ01000048">
    <property type="protein sequence ID" value="KZZ86759.1"/>
    <property type="molecule type" value="Genomic_DNA"/>
</dbReference>
<dbReference type="InterPro" id="IPR005198">
    <property type="entry name" value="Glyco_hydro_76"/>
</dbReference>
<feature type="signal peptide" evidence="12">
    <location>
        <begin position="1"/>
        <end position="26"/>
    </location>
</feature>
<keyword evidence="9 10" id="KW-0326">Glycosidase</keyword>
<feature type="chain" id="PRO_5007893216" description="Mannan endo-1,6-alpha-mannosidase" evidence="12">
    <location>
        <begin position="27"/>
        <end position="458"/>
    </location>
</feature>
<dbReference type="SUPFAM" id="SSF48208">
    <property type="entry name" value="Six-hairpin glycosidases"/>
    <property type="match status" value="1"/>
</dbReference>
<sequence>MWCRMALSSRCLSMLMVVTRCLSVCAIDVDLNNPDSIKGVTKVIAQDMLSYYHGNEPGHVPGNLPDPYFWWECGAMFGALIDYWFYTGDSTFNDLVTKGLIFQASPSKNFMPPNQTLSEGNDDQGFWAIAAMAAAERKFPDPPSHSPQWLTLAQGVFNSQAVRWDMDTCAGGLKWQIFALNNGYDYKNTISNGCFFNLAARLALYTRNETFAEWADKTWDWVTRIGLISEDWQVYDGADDLLNCTEVNHEQWSYNAAVFLHGAAAMYNYSYGDPKWEARVQGLLTGLSPFFVPETNVMHEFYCEYSDNCLVDQRSFKAYLARWLAATTQIAPFTASYIMPRLRASASAAAKACTGGKNGRTCGLKWTTGAYDGYDGVGEQMAALEVIQSNLIALKEVPYTSDTGGTSKGDPNAGMGGGSKPDLVGFSKITPSDSTGAAILTAIVVLGIVWGTYWVVQP</sequence>
<dbReference type="AlphaFoldDB" id="A0A167UY36"/>
<keyword evidence="6 10" id="KW-0378">Hydrolase</keyword>
<keyword evidence="8" id="KW-0325">Glycoprotein</keyword>
<keyword evidence="11" id="KW-0812">Transmembrane</keyword>
<evidence type="ECO:0000256" key="8">
    <source>
        <dbReference type="ARBA" id="ARBA00023180"/>
    </source>
</evidence>
<evidence type="ECO:0000256" key="4">
    <source>
        <dbReference type="ARBA" id="ARBA00012350"/>
    </source>
</evidence>
<evidence type="ECO:0000313" key="14">
    <source>
        <dbReference type="Proteomes" id="UP000242877"/>
    </source>
</evidence>
<dbReference type="Proteomes" id="UP000242877">
    <property type="component" value="Unassembled WGS sequence"/>
</dbReference>
<dbReference type="OrthoDB" id="4187847at2759"/>
<accession>A0A167UY36</accession>
<dbReference type="GO" id="GO:0008496">
    <property type="term" value="F:mannan endo-1,6-alpha-mannosidase activity"/>
    <property type="evidence" value="ECO:0007669"/>
    <property type="project" value="UniProtKB-UniRule"/>
</dbReference>
<dbReference type="InterPro" id="IPR008928">
    <property type="entry name" value="6-hairpin_glycosidase_sf"/>
</dbReference>
<dbReference type="GO" id="GO:0016052">
    <property type="term" value="P:carbohydrate catabolic process"/>
    <property type="evidence" value="ECO:0007669"/>
    <property type="project" value="InterPro"/>
</dbReference>
<dbReference type="PIRSF" id="PIRSF016302">
    <property type="entry name" value="Man_a_manosd"/>
    <property type="match status" value="1"/>
</dbReference>
<dbReference type="Pfam" id="PF03663">
    <property type="entry name" value="Glyco_hydro_76"/>
    <property type="match status" value="1"/>
</dbReference>
<evidence type="ECO:0000256" key="12">
    <source>
        <dbReference type="SAM" id="SignalP"/>
    </source>
</evidence>
<dbReference type="PANTHER" id="PTHR12145:SF36">
    <property type="entry name" value="MANNAN ENDO-1,6-ALPHA-MANNOSIDASE DCW1"/>
    <property type="match status" value="1"/>
</dbReference>
<dbReference type="VEuPathDB" id="FungiDB:AAP_06229"/>
<evidence type="ECO:0000313" key="13">
    <source>
        <dbReference type="EMBL" id="KZZ86759.1"/>
    </source>
</evidence>
<dbReference type="GO" id="GO:0012505">
    <property type="term" value="C:endomembrane system"/>
    <property type="evidence" value="ECO:0007669"/>
    <property type="project" value="UniProtKB-SubCell"/>
</dbReference>
<keyword evidence="11" id="KW-1133">Transmembrane helix</keyword>
<dbReference type="Gene3D" id="1.50.10.20">
    <property type="match status" value="1"/>
</dbReference>
<evidence type="ECO:0000256" key="5">
    <source>
        <dbReference type="ARBA" id="ARBA00022729"/>
    </source>
</evidence>
<evidence type="ECO:0000256" key="2">
    <source>
        <dbReference type="ARBA" id="ARBA00004308"/>
    </source>
</evidence>
<evidence type="ECO:0000256" key="6">
    <source>
        <dbReference type="ARBA" id="ARBA00022801"/>
    </source>
</evidence>
<protein>
    <recommendedName>
        <fullName evidence="4 10">Mannan endo-1,6-alpha-mannosidase</fullName>
        <ecNumber evidence="4 10">3.2.1.101</ecNumber>
    </recommendedName>
</protein>
<dbReference type="EC" id="3.2.1.101" evidence="4 10"/>
<evidence type="ECO:0000256" key="9">
    <source>
        <dbReference type="ARBA" id="ARBA00023295"/>
    </source>
</evidence>
<proteinExistence type="inferred from homology"/>
<organism evidence="13 14">
    <name type="scientific">Ascosphaera apis ARSEF 7405</name>
    <dbReference type="NCBI Taxonomy" id="392613"/>
    <lineage>
        <taxon>Eukaryota</taxon>
        <taxon>Fungi</taxon>
        <taxon>Dikarya</taxon>
        <taxon>Ascomycota</taxon>
        <taxon>Pezizomycotina</taxon>
        <taxon>Eurotiomycetes</taxon>
        <taxon>Eurotiomycetidae</taxon>
        <taxon>Onygenales</taxon>
        <taxon>Ascosphaeraceae</taxon>
        <taxon>Ascosphaera</taxon>
    </lineage>
</organism>
<keyword evidence="5 12" id="KW-0732">Signal</keyword>
<keyword evidence="14" id="KW-1185">Reference proteome</keyword>
<keyword evidence="7 11" id="KW-0472">Membrane</keyword>
<evidence type="ECO:0000256" key="1">
    <source>
        <dbReference type="ARBA" id="ARBA00001452"/>
    </source>
</evidence>
<dbReference type="InterPro" id="IPR014480">
    <property type="entry name" value="Mannan-1_6-alpha_mannosidase"/>
</dbReference>
<evidence type="ECO:0000256" key="11">
    <source>
        <dbReference type="SAM" id="Phobius"/>
    </source>
</evidence>
<evidence type="ECO:0000256" key="7">
    <source>
        <dbReference type="ARBA" id="ARBA00023136"/>
    </source>
</evidence>
<comment type="subcellular location">
    <subcellularLocation>
        <location evidence="2">Endomembrane system</location>
    </subcellularLocation>
</comment>
<comment type="caution">
    <text evidence="13">The sequence shown here is derived from an EMBL/GenBank/DDBJ whole genome shotgun (WGS) entry which is preliminary data.</text>
</comment>
<evidence type="ECO:0000256" key="10">
    <source>
        <dbReference type="PIRNR" id="PIRNR016302"/>
    </source>
</evidence>
<feature type="transmembrane region" description="Helical" evidence="11">
    <location>
        <begin position="436"/>
        <end position="456"/>
    </location>
</feature>
<name>A0A167UY36_9EURO</name>
<comment type="similarity">
    <text evidence="3 10">Belongs to the glycosyl hydrolase 76 family.</text>
</comment>
<dbReference type="PANTHER" id="PTHR12145">
    <property type="entry name" value="MANNAN ENDO-1,6-ALPHA-MANNOSIDASE DCW1"/>
    <property type="match status" value="1"/>
</dbReference>
<evidence type="ECO:0000256" key="3">
    <source>
        <dbReference type="ARBA" id="ARBA00009699"/>
    </source>
</evidence>
<dbReference type="GO" id="GO:0009272">
    <property type="term" value="P:fungal-type cell wall biogenesis"/>
    <property type="evidence" value="ECO:0007669"/>
    <property type="project" value="TreeGrafter"/>
</dbReference>
<gene>
    <name evidence="13" type="ORF">AAP_06229</name>
</gene>
<comment type="catalytic activity">
    <reaction evidence="1 10">
        <text>Random hydrolysis of (1-&gt;6)-alpha-D-mannosidic linkages in unbranched (1-&gt;6)-mannans.</text>
        <dbReference type="EC" id="3.2.1.101"/>
    </reaction>
</comment>